<dbReference type="SUPFAM" id="SSF52058">
    <property type="entry name" value="L domain-like"/>
    <property type="match status" value="1"/>
</dbReference>
<reference evidence="5 6" key="3">
    <citation type="submission" date="2019-11" db="EMBL/GenBank/DDBJ databases">
        <title>A de novo genome assembly of a pear dwarfing rootstock.</title>
        <authorList>
            <person name="Wang F."/>
            <person name="Wang J."/>
            <person name="Li S."/>
            <person name="Zhang Y."/>
            <person name="Fang M."/>
            <person name="Ma L."/>
            <person name="Zhao Y."/>
            <person name="Jiang S."/>
        </authorList>
    </citation>
    <scope>NUCLEOTIDE SEQUENCE [LARGE SCALE GENOMIC DNA]</scope>
    <source>
        <strain evidence="5">S2</strain>
        <tissue evidence="5">Leaf</tissue>
    </source>
</reference>
<dbReference type="GO" id="GO:0007165">
    <property type="term" value="P:signal transduction"/>
    <property type="evidence" value="ECO:0007669"/>
    <property type="project" value="InterPro"/>
</dbReference>
<keyword evidence="1" id="KW-0433">Leucine-rich repeat</keyword>
<evidence type="ECO:0000256" key="3">
    <source>
        <dbReference type="ARBA" id="ARBA00022821"/>
    </source>
</evidence>
<evidence type="ECO:0000256" key="2">
    <source>
        <dbReference type="ARBA" id="ARBA00022737"/>
    </source>
</evidence>
<dbReference type="AlphaFoldDB" id="A0A5N5IFZ6"/>
<name>A0A5N5IFZ6_9ROSA</name>
<evidence type="ECO:0000256" key="1">
    <source>
        <dbReference type="ARBA" id="ARBA00022614"/>
    </source>
</evidence>
<dbReference type="InterPro" id="IPR027417">
    <property type="entry name" value="P-loop_NTPase"/>
</dbReference>
<evidence type="ECO:0000259" key="4">
    <source>
        <dbReference type="PROSITE" id="PS50104"/>
    </source>
</evidence>
<dbReference type="EMBL" id="SMOL01000004">
    <property type="protein sequence ID" value="KAB2637392.1"/>
    <property type="molecule type" value="Genomic_DNA"/>
</dbReference>
<reference evidence="6" key="2">
    <citation type="submission" date="2019-10" db="EMBL/GenBank/DDBJ databases">
        <title>A de novo genome assembly of a pear dwarfing rootstock.</title>
        <authorList>
            <person name="Wang F."/>
            <person name="Wang J."/>
            <person name="Li S."/>
            <person name="Zhang Y."/>
            <person name="Fang M."/>
            <person name="Ma L."/>
            <person name="Zhao Y."/>
            <person name="Jiang S."/>
        </authorList>
    </citation>
    <scope>NUCLEOTIDE SEQUENCE [LARGE SCALE GENOMIC DNA]</scope>
</reference>
<dbReference type="InterPro" id="IPR036390">
    <property type="entry name" value="WH_DNA-bd_sf"/>
</dbReference>
<dbReference type="Proteomes" id="UP000327157">
    <property type="component" value="Chromosome 5"/>
</dbReference>
<dbReference type="PRINTS" id="PR00364">
    <property type="entry name" value="DISEASERSIST"/>
</dbReference>
<dbReference type="Pfam" id="PF23282">
    <property type="entry name" value="WHD_ROQ1"/>
    <property type="match status" value="1"/>
</dbReference>
<dbReference type="SUPFAM" id="SSF52200">
    <property type="entry name" value="Toll/Interleukin receptor TIR domain"/>
    <property type="match status" value="1"/>
</dbReference>
<gene>
    <name evidence="5" type="ORF">D8674_027926</name>
</gene>
<feature type="domain" description="TIR" evidence="4">
    <location>
        <begin position="1"/>
        <end position="129"/>
    </location>
</feature>
<evidence type="ECO:0000313" key="5">
    <source>
        <dbReference type="EMBL" id="KAB2637392.1"/>
    </source>
</evidence>
<dbReference type="PANTHER" id="PTHR11017">
    <property type="entry name" value="LEUCINE-RICH REPEAT-CONTAINING PROTEIN"/>
    <property type="match status" value="1"/>
</dbReference>
<dbReference type="PANTHER" id="PTHR11017:SF575">
    <property type="entry name" value="ADP-RIBOSYL CYCLASE_CYCLIC ADP-RIBOSE HYDROLASE"/>
    <property type="match status" value="1"/>
</dbReference>
<protein>
    <submittedName>
        <fullName evidence="5">TMV resistance protein N-like</fullName>
    </submittedName>
</protein>
<sequence length="570" mass="65224">MGEELTTAFERAIQGSKISIIVFSRQYANSSWCPEELFKIMECRRTLGQLVLPIFYDINRSHVRKQTGSFGQSFQDHIDEKKVESCKVERWRTALTEASNLSGWDLQNTLDGHEAKFIRMITEEVTRKLNNTYLDVAPYQVGIDSRVQDISKYLCIGNSDDVRVIGILGMGGIGKTTLAKAVYNRFFDRFRGKSFLEKVREKKLENLQKQLIFDILQTKTKVSSVAAGTVLVGERFRRLNVLVIFDDVDDVKQLRELVGNCHSFGPGSRIIITTRNERVLKEFAVDKIYQAKGMDREEALELLSWHAFRSSCCPSQYLVLAREVVSCCGLPLALEVLGSTLFKRSVDEWRNILDELKMIPRGEIQAQLKISYDGLNDNYKRQIFLDIACFFIGMDKNDVMQILDGCGFYATTGIEVLLDRCLVTINGENKIMMHDLLRDMGRDIVHAEKPNFPGKRSRLWHPEDVNDVLIDKSGTEKVEGLALDLPSVKEISFSTEAFRNMKRLRLLQLNYVRLAGGYQCLSKNLRWLCWHGFPLEFIPIELCQPNIVAIDMRYSSLKQVLCEDSGVRTM</sequence>
<dbReference type="InterPro" id="IPR000157">
    <property type="entry name" value="TIR_dom"/>
</dbReference>
<dbReference type="SUPFAM" id="SSF46785">
    <property type="entry name" value="Winged helix' DNA-binding domain"/>
    <property type="match status" value="1"/>
</dbReference>
<evidence type="ECO:0000313" key="6">
    <source>
        <dbReference type="Proteomes" id="UP000327157"/>
    </source>
</evidence>
<keyword evidence="3" id="KW-0611">Plant defense</keyword>
<dbReference type="SMART" id="SM00255">
    <property type="entry name" value="TIR"/>
    <property type="match status" value="1"/>
</dbReference>
<dbReference type="PROSITE" id="PS50104">
    <property type="entry name" value="TIR"/>
    <property type="match status" value="1"/>
</dbReference>
<dbReference type="Pfam" id="PF01582">
    <property type="entry name" value="TIR"/>
    <property type="match status" value="1"/>
</dbReference>
<organism evidence="5 6">
    <name type="scientific">Pyrus ussuriensis x Pyrus communis</name>
    <dbReference type="NCBI Taxonomy" id="2448454"/>
    <lineage>
        <taxon>Eukaryota</taxon>
        <taxon>Viridiplantae</taxon>
        <taxon>Streptophyta</taxon>
        <taxon>Embryophyta</taxon>
        <taxon>Tracheophyta</taxon>
        <taxon>Spermatophyta</taxon>
        <taxon>Magnoliopsida</taxon>
        <taxon>eudicotyledons</taxon>
        <taxon>Gunneridae</taxon>
        <taxon>Pentapetalae</taxon>
        <taxon>rosids</taxon>
        <taxon>fabids</taxon>
        <taxon>Rosales</taxon>
        <taxon>Rosaceae</taxon>
        <taxon>Amygdaloideae</taxon>
        <taxon>Maleae</taxon>
        <taxon>Pyrus</taxon>
    </lineage>
</organism>
<accession>A0A5N5IFZ6</accession>
<dbReference type="SUPFAM" id="SSF52540">
    <property type="entry name" value="P-loop containing nucleoside triphosphate hydrolases"/>
    <property type="match status" value="1"/>
</dbReference>
<keyword evidence="6" id="KW-1185">Reference proteome</keyword>
<keyword evidence="2" id="KW-0677">Repeat</keyword>
<comment type="caution">
    <text evidence="5">The sequence shown here is derived from an EMBL/GenBank/DDBJ whole genome shotgun (WGS) entry which is preliminary data.</text>
</comment>
<dbReference type="InterPro" id="IPR035897">
    <property type="entry name" value="Toll_tir_struct_dom_sf"/>
</dbReference>
<dbReference type="InterPro" id="IPR002182">
    <property type="entry name" value="NB-ARC"/>
</dbReference>
<proteinExistence type="predicted"/>
<dbReference type="Pfam" id="PF00931">
    <property type="entry name" value="NB-ARC"/>
    <property type="match status" value="1"/>
</dbReference>
<dbReference type="Gene3D" id="3.40.50.10140">
    <property type="entry name" value="Toll/interleukin-1 receptor homology (TIR) domain"/>
    <property type="match status" value="1"/>
</dbReference>
<dbReference type="Gene3D" id="3.40.50.300">
    <property type="entry name" value="P-loop containing nucleotide triphosphate hydrolases"/>
    <property type="match status" value="1"/>
</dbReference>
<dbReference type="InterPro" id="IPR042197">
    <property type="entry name" value="Apaf_helical"/>
</dbReference>
<dbReference type="GO" id="GO:0006952">
    <property type="term" value="P:defense response"/>
    <property type="evidence" value="ECO:0007669"/>
    <property type="project" value="UniProtKB-KW"/>
</dbReference>
<reference evidence="5 6" key="1">
    <citation type="submission" date="2019-09" db="EMBL/GenBank/DDBJ databases">
        <authorList>
            <person name="Ou C."/>
        </authorList>
    </citation>
    <scope>NUCLEOTIDE SEQUENCE [LARGE SCALE GENOMIC DNA]</scope>
    <source>
        <strain evidence="5">S2</strain>
        <tissue evidence="5">Leaf</tissue>
    </source>
</reference>
<dbReference type="InterPro" id="IPR058192">
    <property type="entry name" value="WHD_ROQ1-like"/>
</dbReference>
<dbReference type="GO" id="GO:0043531">
    <property type="term" value="F:ADP binding"/>
    <property type="evidence" value="ECO:0007669"/>
    <property type="project" value="InterPro"/>
</dbReference>
<dbReference type="InterPro" id="IPR044974">
    <property type="entry name" value="Disease_R_plants"/>
</dbReference>
<dbReference type="OrthoDB" id="1936883at2759"/>
<dbReference type="Gene3D" id="1.10.8.430">
    <property type="entry name" value="Helical domain of apoptotic protease-activating factors"/>
    <property type="match status" value="1"/>
</dbReference>